<feature type="region of interest" description="Disordered" evidence="1">
    <location>
        <begin position="67"/>
        <end position="134"/>
    </location>
</feature>
<feature type="region of interest" description="Disordered" evidence="1">
    <location>
        <begin position="157"/>
        <end position="187"/>
    </location>
</feature>
<proteinExistence type="predicted"/>
<evidence type="ECO:0000256" key="1">
    <source>
        <dbReference type="SAM" id="MobiDB-lite"/>
    </source>
</evidence>
<dbReference type="AlphaFoldDB" id="A0A8A3PEC2"/>
<accession>A0A8A3PEC2</accession>
<dbReference type="Proteomes" id="UP000672032">
    <property type="component" value="Chromosome 4"/>
</dbReference>
<feature type="compositionally biased region" description="Basic and acidic residues" evidence="1">
    <location>
        <begin position="69"/>
        <end position="80"/>
    </location>
</feature>
<dbReference type="EMBL" id="CP063408">
    <property type="protein sequence ID" value="QSZ33413.1"/>
    <property type="molecule type" value="Genomic_DNA"/>
</dbReference>
<feature type="region of interest" description="Disordered" evidence="1">
    <location>
        <begin position="422"/>
        <end position="456"/>
    </location>
</feature>
<evidence type="ECO:0000313" key="2">
    <source>
        <dbReference type="EMBL" id="QSZ33413.1"/>
    </source>
</evidence>
<feature type="compositionally biased region" description="Low complexity" evidence="1">
    <location>
        <begin position="560"/>
        <end position="576"/>
    </location>
</feature>
<feature type="compositionally biased region" description="Polar residues" evidence="1">
    <location>
        <begin position="106"/>
        <end position="118"/>
    </location>
</feature>
<feature type="region of interest" description="Disordered" evidence="1">
    <location>
        <begin position="540"/>
        <end position="597"/>
    </location>
</feature>
<keyword evidence="3" id="KW-1185">Reference proteome</keyword>
<evidence type="ECO:0000313" key="3">
    <source>
        <dbReference type="Proteomes" id="UP000672032"/>
    </source>
</evidence>
<dbReference type="OrthoDB" id="5430411at2759"/>
<feature type="compositionally biased region" description="Basic residues" evidence="1">
    <location>
        <begin position="159"/>
        <end position="172"/>
    </location>
</feature>
<gene>
    <name evidence="2" type="ORF">DSL72_004981</name>
</gene>
<organism evidence="2 3">
    <name type="scientific">Monilinia vaccinii-corymbosi</name>
    <dbReference type="NCBI Taxonomy" id="61207"/>
    <lineage>
        <taxon>Eukaryota</taxon>
        <taxon>Fungi</taxon>
        <taxon>Dikarya</taxon>
        <taxon>Ascomycota</taxon>
        <taxon>Pezizomycotina</taxon>
        <taxon>Leotiomycetes</taxon>
        <taxon>Helotiales</taxon>
        <taxon>Sclerotiniaceae</taxon>
        <taxon>Monilinia</taxon>
    </lineage>
</organism>
<protein>
    <submittedName>
        <fullName evidence="2">Uncharacterized protein</fullName>
    </submittedName>
</protein>
<feature type="compositionally biased region" description="Polar residues" evidence="1">
    <location>
        <begin position="545"/>
        <end position="559"/>
    </location>
</feature>
<sequence length="597" mass="67426">MPPKDRYFSHECDVKILTLFLNLGILSFFRPEILARRYQLFPQHTHILLFEVDRANDQVSIEKTIMAHQKKDPKPRKSDLLPESLQENPTLPPNRAPKRIKFVSEPHSNLSGRSTVTPEPTEKGEDATFSPGHASGYIQWKRAPVPDLMTETEEEKRSRINKKHAPKGKRGTRCINDGTVDRKPAILGKPDPSKLFVDFNTEESDEHTNEVIRGEIRYEYGVDEKGHKVDWNNLDFIQHLNNWRSQVIRRNIGKAYDKNEFWTVEEQKVVTKIIADFLNAGKDIDWLQIAHEYNSLVRNTKQEKGAPGAPRRYYCQENHKPTREAISISIPLPEDREIPARTDWVLRREMGYFLAPDAIAVMEKLKACTRCQLNGNPQKKLTRKEKLAKMSEEKAAVREYSEEDGSLASSMYGNNRYLVESRPESTLDPQKGLLTKPRPLLPRSTALNKPTAMPVTSPLARGYKRRTAYDEEIAYDMPDTTSFLPTSFNTIPLIGGSQKALDTLAEQAAIMYDQLPESQKWSAPRPVVTTPIGLRQALAAPGPSRSVSFGPKSTSPADGSNTFSSSRTTPSRTQFSGSMRETPLPPGLGHQSSSPEA</sequence>
<reference evidence="2" key="1">
    <citation type="submission" date="2020-10" db="EMBL/GenBank/DDBJ databases">
        <title>Genome Sequence of Monilinia vaccinii-corymbosi Sheds Light on Mummy Berry Disease Infection of Blueberry and Mating Type.</title>
        <authorList>
            <person name="Yow A.G."/>
            <person name="Zhang Y."/>
            <person name="Bansal K."/>
            <person name="Eacker S.M."/>
            <person name="Sullivan S."/>
            <person name="Liachko I."/>
            <person name="Cubeta M.A."/>
            <person name="Rollins J.A."/>
            <person name="Ashrafi H."/>
        </authorList>
    </citation>
    <scope>NUCLEOTIDE SEQUENCE</scope>
    <source>
        <strain evidence="2">RL-1</strain>
    </source>
</reference>
<name>A0A8A3PEC2_9HELO</name>